<reference evidence="1" key="1">
    <citation type="submission" date="2021-01" db="EMBL/GenBank/DDBJ databases">
        <title>Whole genome shotgun sequence of Actinoplanes siamensis NBRC 109076.</title>
        <authorList>
            <person name="Komaki H."/>
            <person name="Tamura T."/>
        </authorList>
    </citation>
    <scope>NUCLEOTIDE SEQUENCE</scope>
    <source>
        <strain evidence="1">NBRC 109076</strain>
    </source>
</reference>
<dbReference type="Pfam" id="PF13830">
    <property type="entry name" value="DUF4192"/>
    <property type="match status" value="1"/>
</dbReference>
<accession>A0A919NAQ4</accession>
<name>A0A919NAQ4_9ACTN</name>
<dbReference type="RefSeq" id="WP_203683062.1">
    <property type="nucleotide sequence ID" value="NZ_BOMW01000052.1"/>
</dbReference>
<proteinExistence type="predicted"/>
<sequence length="333" mass="36177">MTSDRTLVIHSPAELIAVVPFVLGYHPHDSVAMVGLTGARVEFAVCHDLPPPDWTEPDAAEAAGVVADAVARQETELVVVVGYGPRRRVTPAVLRSAQAVRTRGVEVLDLLRVDGGRWWSYTCADRGCCPPQGTPCLPGDSVIATEATFRGKVALPNRKALTAQVAAVEGAERAEMARATERARRRFTDLLAEDLTAERYGQLVRRSGQLAVRAAERCYRSGGTLSPDETAWLGVLLVARSVEDFALDRAESGHEWQVRLWTDVLRRVEPAYVAPPACLLSFTAWRAGRGSLARVAVDRALAEEPQHPLAGLMHSVLGHGLPPHMLQLRGRGR</sequence>
<keyword evidence="2" id="KW-1185">Reference proteome</keyword>
<dbReference type="InterPro" id="IPR025447">
    <property type="entry name" value="DUF4192"/>
</dbReference>
<protein>
    <recommendedName>
        <fullName evidence="3">DUF4192 domain-containing protein</fullName>
    </recommendedName>
</protein>
<evidence type="ECO:0008006" key="3">
    <source>
        <dbReference type="Google" id="ProtNLM"/>
    </source>
</evidence>
<evidence type="ECO:0000313" key="1">
    <source>
        <dbReference type="EMBL" id="GIF07669.1"/>
    </source>
</evidence>
<gene>
    <name evidence="1" type="ORF">Asi03nite_52070</name>
</gene>
<dbReference type="Proteomes" id="UP000629619">
    <property type="component" value="Unassembled WGS sequence"/>
</dbReference>
<dbReference type="EMBL" id="BOMW01000052">
    <property type="protein sequence ID" value="GIF07669.1"/>
    <property type="molecule type" value="Genomic_DNA"/>
</dbReference>
<comment type="caution">
    <text evidence="1">The sequence shown here is derived from an EMBL/GenBank/DDBJ whole genome shotgun (WGS) entry which is preliminary data.</text>
</comment>
<dbReference type="AlphaFoldDB" id="A0A919NAQ4"/>
<organism evidence="1 2">
    <name type="scientific">Actinoplanes siamensis</name>
    <dbReference type="NCBI Taxonomy" id="1223317"/>
    <lineage>
        <taxon>Bacteria</taxon>
        <taxon>Bacillati</taxon>
        <taxon>Actinomycetota</taxon>
        <taxon>Actinomycetes</taxon>
        <taxon>Micromonosporales</taxon>
        <taxon>Micromonosporaceae</taxon>
        <taxon>Actinoplanes</taxon>
    </lineage>
</organism>
<evidence type="ECO:0000313" key="2">
    <source>
        <dbReference type="Proteomes" id="UP000629619"/>
    </source>
</evidence>